<proteinExistence type="predicted"/>
<dbReference type="KEGG" id="pseb:EOK75_03080"/>
<dbReference type="PANTHER" id="PTHR33164:SF43">
    <property type="entry name" value="HTH-TYPE TRANSCRIPTIONAL REPRESSOR YETL"/>
    <property type="match status" value="1"/>
</dbReference>
<evidence type="ECO:0000259" key="1">
    <source>
        <dbReference type="PROSITE" id="PS50995"/>
    </source>
</evidence>
<dbReference type="InterPro" id="IPR039422">
    <property type="entry name" value="MarR/SlyA-like"/>
</dbReference>
<organism evidence="2 3">
    <name type="scientific">Pseudorhodobacter turbinis</name>
    <dbReference type="NCBI Taxonomy" id="2500533"/>
    <lineage>
        <taxon>Bacteria</taxon>
        <taxon>Pseudomonadati</taxon>
        <taxon>Pseudomonadota</taxon>
        <taxon>Alphaproteobacteria</taxon>
        <taxon>Rhodobacterales</taxon>
        <taxon>Paracoccaceae</taxon>
        <taxon>Pseudorhodobacter</taxon>
    </lineage>
</organism>
<dbReference type="Proteomes" id="UP000298631">
    <property type="component" value="Chromosome"/>
</dbReference>
<keyword evidence="3" id="KW-1185">Reference proteome</keyword>
<reference evidence="2 3" key="1">
    <citation type="submission" date="2019-05" db="EMBL/GenBank/DDBJ databases">
        <title>Pseudorhodobacter turbinis sp. nov., isolated from the gut of the Korean turban shell.</title>
        <authorList>
            <person name="Jeong Y.-S."/>
            <person name="Kang W.-R."/>
            <person name="Bae J.-W."/>
        </authorList>
    </citation>
    <scope>NUCLEOTIDE SEQUENCE [LARGE SCALE GENOMIC DNA]</scope>
    <source>
        <strain evidence="2 3">S12M18</strain>
    </source>
</reference>
<dbReference type="AlphaFoldDB" id="A0A4P8EDM4"/>
<gene>
    <name evidence="2" type="ORF">EOK75_03080</name>
</gene>
<evidence type="ECO:0000313" key="3">
    <source>
        <dbReference type="Proteomes" id="UP000298631"/>
    </source>
</evidence>
<dbReference type="SMART" id="SM00347">
    <property type="entry name" value="HTH_MARR"/>
    <property type="match status" value="1"/>
</dbReference>
<evidence type="ECO:0000313" key="2">
    <source>
        <dbReference type="EMBL" id="QCO54858.1"/>
    </source>
</evidence>
<dbReference type="Pfam" id="PF01047">
    <property type="entry name" value="MarR"/>
    <property type="match status" value="1"/>
</dbReference>
<dbReference type="EMBL" id="CP039964">
    <property type="protein sequence ID" value="QCO54858.1"/>
    <property type="molecule type" value="Genomic_DNA"/>
</dbReference>
<dbReference type="GO" id="GO:0006950">
    <property type="term" value="P:response to stress"/>
    <property type="evidence" value="ECO:0007669"/>
    <property type="project" value="TreeGrafter"/>
</dbReference>
<protein>
    <submittedName>
        <fullName evidence="2">Winged helix-turn-helix transcriptional regulator</fullName>
    </submittedName>
</protein>
<dbReference type="InterPro" id="IPR000835">
    <property type="entry name" value="HTH_MarR-typ"/>
</dbReference>
<dbReference type="InterPro" id="IPR036390">
    <property type="entry name" value="WH_DNA-bd_sf"/>
</dbReference>
<dbReference type="PANTHER" id="PTHR33164">
    <property type="entry name" value="TRANSCRIPTIONAL REGULATOR, MARR FAMILY"/>
    <property type="match status" value="1"/>
</dbReference>
<dbReference type="OrthoDB" id="2287011at2"/>
<dbReference type="SUPFAM" id="SSF46785">
    <property type="entry name" value="Winged helix' DNA-binding domain"/>
    <property type="match status" value="1"/>
</dbReference>
<name>A0A4P8EDM4_9RHOB</name>
<feature type="domain" description="HTH marR-type" evidence="1">
    <location>
        <begin position="15"/>
        <end position="147"/>
    </location>
</feature>
<sequence>MSKIVNVRTVRMLTEKFQLHLLLHSADLVENELRRQLALIGVRPRQARILDALSRMEPASQIGVARAFNLTPASMSTMTARLIEAGFINREIDPSEARSNLLRLTDRGRSKLHDIHKAWREVDAIITDTIGAENAAILAKLTRELRDGLGGNVPG</sequence>
<dbReference type="InterPro" id="IPR036388">
    <property type="entry name" value="WH-like_DNA-bd_sf"/>
</dbReference>
<dbReference type="GO" id="GO:0003700">
    <property type="term" value="F:DNA-binding transcription factor activity"/>
    <property type="evidence" value="ECO:0007669"/>
    <property type="project" value="InterPro"/>
</dbReference>
<accession>A0A4P8EDM4</accession>
<dbReference type="Gene3D" id="1.10.10.10">
    <property type="entry name" value="Winged helix-like DNA-binding domain superfamily/Winged helix DNA-binding domain"/>
    <property type="match status" value="1"/>
</dbReference>
<dbReference type="PROSITE" id="PS50995">
    <property type="entry name" value="HTH_MARR_2"/>
    <property type="match status" value="1"/>
</dbReference>